<sequence>MIVKIFTFILSDMLHLTTLDFLKKLAKNNNKIWLEKNKESFVKAKEDFENLITELIVGLAKVNPSLTGLDPKKCIFRIYRDVRFSKNKEPYKINFGASIGEVGKDLGRPLFYLHVQPGEESFLAGGLYMPDSPTLKKVREYILENSNSIKKIVQDKKFLREFGGLSDMKLKTYPKGFAKDHPDLEWIQYTSYIVEKKLKDEELLSKSFVKNSIQSYKILQPFLTYLNKSIFR</sequence>
<gene>
    <name evidence="1" type="ORF">LEP1GSC150_0912</name>
</gene>
<dbReference type="InterPro" id="IPR012808">
    <property type="entry name" value="CHP02453"/>
</dbReference>
<dbReference type="Proteomes" id="UP000011778">
    <property type="component" value="Unassembled WGS sequence"/>
</dbReference>
<comment type="caution">
    <text evidence="1">The sequence shown here is derived from an EMBL/GenBank/DDBJ whole genome shotgun (WGS) entry which is preliminary data.</text>
</comment>
<dbReference type="PIRSF" id="PIRSF028451">
    <property type="entry name" value="UCP028451"/>
    <property type="match status" value="1"/>
</dbReference>
<dbReference type="Pfam" id="PF09365">
    <property type="entry name" value="DUF2461"/>
    <property type="match status" value="1"/>
</dbReference>
<name>M3HNR2_LEPIT</name>
<dbReference type="EMBL" id="AFMD02000495">
    <property type="protein sequence ID" value="EMG19596.1"/>
    <property type="molecule type" value="Genomic_DNA"/>
</dbReference>
<accession>M3HNR2</accession>
<evidence type="ECO:0000313" key="1">
    <source>
        <dbReference type="EMBL" id="EMG19596.1"/>
    </source>
</evidence>
<protein>
    <submittedName>
        <fullName evidence="1">PF09365 family protein</fullName>
    </submittedName>
</protein>
<dbReference type="PANTHER" id="PTHR36452:SF1">
    <property type="entry name" value="DUF2461 DOMAIN-CONTAINING PROTEIN"/>
    <property type="match status" value="1"/>
</dbReference>
<dbReference type="PANTHER" id="PTHR36452">
    <property type="entry name" value="CHROMOSOME 12, WHOLE GENOME SHOTGUN SEQUENCE"/>
    <property type="match status" value="1"/>
</dbReference>
<dbReference type="NCBIfam" id="TIGR02453">
    <property type="entry name" value="TIGR02453 family protein"/>
    <property type="match status" value="1"/>
</dbReference>
<organism evidence="1 2">
    <name type="scientific">Leptospira interrogans serovar Copenhageni str. LT2050</name>
    <dbReference type="NCBI Taxonomy" id="1001598"/>
    <lineage>
        <taxon>Bacteria</taxon>
        <taxon>Pseudomonadati</taxon>
        <taxon>Spirochaetota</taxon>
        <taxon>Spirochaetia</taxon>
        <taxon>Leptospirales</taxon>
        <taxon>Leptospiraceae</taxon>
        <taxon>Leptospira</taxon>
    </lineage>
</organism>
<proteinExistence type="predicted"/>
<dbReference type="AlphaFoldDB" id="M3HNR2"/>
<reference evidence="1 2" key="1">
    <citation type="submission" date="2013-02" db="EMBL/GenBank/DDBJ databases">
        <authorList>
            <person name="Harkins D.M."/>
            <person name="Durkin A.S."/>
            <person name="Brinkac L.M."/>
            <person name="Haft D.H."/>
            <person name="Selengut J.D."/>
            <person name="Sanka R."/>
            <person name="DePew J."/>
            <person name="Purushe J."/>
            <person name="Tulsiani S.M."/>
            <person name="Graham G.C."/>
            <person name="Burns M.-A."/>
            <person name="Dohnt M.F."/>
            <person name="Smythe L.D."/>
            <person name="McKay D.B."/>
            <person name="Craig S.B."/>
            <person name="Vinetz J.M."/>
            <person name="Sutton G.G."/>
            <person name="Nierman W.C."/>
            <person name="Fouts D.E."/>
        </authorList>
    </citation>
    <scope>NUCLEOTIDE SEQUENCE [LARGE SCALE GENOMIC DNA]</scope>
    <source>
        <strain evidence="1 2">LT2050</strain>
    </source>
</reference>
<dbReference type="InterPro" id="IPR015996">
    <property type="entry name" value="UCP028451"/>
</dbReference>
<evidence type="ECO:0000313" key="2">
    <source>
        <dbReference type="Proteomes" id="UP000011778"/>
    </source>
</evidence>